<gene>
    <name evidence="2" type="ORF">BN2614_LOCUS3</name>
</gene>
<feature type="region of interest" description="Disordered" evidence="1">
    <location>
        <begin position="1"/>
        <end position="33"/>
    </location>
</feature>
<comment type="caution">
    <text evidence="2">The sequence shown here is derived from an EMBL/GenBank/DDBJ whole genome shotgun (WGS) entry which is preliminary data.</text>
</comment>
<evidence type="ECO:0000313" key="2">
    <source>
        <dbReference type="EMBL" id="VCX38419.1"/>
    </source>
</evidence>
<feature type="compositionally biased region" description="Basic and acidic residues" evidence="1">
    <location>
        <begin position="22"/>
        <end position="33"/>
    </location>
</feature>
<dbReference type="Proteomes" id="UP000269945">
    <property type="component" value="Unassembled WGS sequence"/>
</dbReference>
<protein>
    <submittedName>
        <fullName evidence="2">Uncharacterized protein</fullName>
    </submittedName>
</protein>
<proteinExistence type="predicted"/>
<dbReference type="AlphaFoldDB" id="A0A9X9M764"/>
<sequence>MFKNKESTMGSLVGAVYTHPTGNKETHYHSSEK</sequence>
<evidence type="ECO:0000256" key="1">
    <source>
        <dbReference type="SAM" id="MobiDB-lite"/>
    </source>
</evidence>
<dbReference type="EMBL" id="CYRY02043799">
    <property type="protein sequence ID" value="VCX38419.1"/>
    <property type="molecule type" value="Genomic_DNA"/>
</dbReference>
<keyword evidence="3" id="KW-1185">Reference proteome</keyword>
<accession>A0A9X9M764</accession>
<evidence type="ECO:0000313" key="3">
    <source>
        <dbReference type="Proteomes" id="UP000269945"/>
    </source>
</evidence>
<name>A0A9X9M764_GULGU</name>
<organism evidence="2 3">
    <name type="scientific">Gulo gulo</name>
    <name type="common">Wolverine</name>
    <name type="synonym">Gluton</name>
    <dbReference type="NCBI Taxonomy" id="48420"/>
    <lineage>
        <taxon>Eukaryota</taxon>
        <taxon>Metazoa</taxon>
        <taxon>Chordata</taxon>
        <taxon>Craniata</taxon>
        <taxon>Vertebrata</taxon>
        <taxon>Euteleostomi</taxon>
        <taxon>Mammalia</taxon>
        <taxon>Eutheria</taxon>
        <taxon>Laurasiatheria</taxon>
        <taxon>Carnivora</taxon>
        <taxon>Caniformia</taxon>
        <taxon>Musteloidea</taxon>
        <taxon>Mustelidae</taxon>
        <taxon>Guloninae</taxon>
        <taxon>Gulo</taxon>
    </lineage>
</organism>
<reference evidence="2 3" key="1">
    <citation type="submission" date="2018-10" db="EMBL/GenBank/DDBJ databases">
        <authorList>
            <person name="Ekblom R."/>
            <person name="Jareborg N."/>
        </authorList>
    </citation>
    <scope>NUCLEOTIDE SEQUENCE [LARGE SCALE GENOMIC DNA]</scope>
    <source>
        <tissue evidence="2">Muscle</tissue>
    </source>
</reference>